<organism evidence="7">
    <name type="scientific">Oppiella nova</name>
    <dbReference type="NCBI Taxonomy" id="334625"/>
    <lineage>
        <taxon>Eukaryota</taxon>
        <taxon>Metazoa</taxon>
        <taxon>Ecdysozoa</taxon>
        <taxon>Arthropoda</taxon>
        <taxon>Chelicerata</taxon>
        <taxon>Arachnida</taxon>
        <taxon>Acari</taxon>
        <taxon>Acariformes</taxon>
        <taxon>Sarcoptiformes</taxon>
        <taxon>Oribatida</taxon>
        <taxon>Brachypylina</taxon>
        <taxon>Oppioidea</taxon>
        <taxon>Oppiidae</taxon>
        <taxon>Oppiella</taxon>
    </lineage>
</organism>
<dbReference type="PROSITE" id="PS50011">
    <property type="entry name" value="PROTEIN_KINASE_DOM"/>
    <property type="match status" value="1"/>
</dbReference>
<dbReference type="EC" id="2.7.11.1" evidence="1"/>
<accession>A0A7R9QH61</accession>
<dbReference type="PROSITE" id="PS00108">
    <property type="entry name" value="PROTEIN_KINASE_ST"/>
    <property type="match status" value="1"/>
</dbReference>
<dbReference type="InterPro" id="IPR011009">
    <property type="entry name" value="Kinase-like_dom_sf"/>
</dbReference>
<keyword evidence="5" id="KW-0723">Serine/threonine-protein kinase</keyword>
<keyword evidence="2 4" id="KW-0547">Nucleotide-binding</keyword>
<dbReference type="CDD" id="cd14016">
    <property type="entry name" value="STKc_CK1"/>
    <property type="match status" value="1"/>
</dbReference>
<dbReference type="Pfam" id="PF00069">
    <property type="entry name" value="Pkinase"/>
    <property type="match status" value="1"/>
</dbReference>
<evidence type="ECO:0000256" key="5">
    <source>
        <dbReference type="RuleBase" id="RU000304"/>
    </source>
</evidence>
<protein>
    <recommendedName>
        <fullName evidence="1">non-specific serine/threonine protein kinase</fullName>
        <ecNumber evidence="1">2.7.11.1</ecNumber>
    </recommendedName>
</protein>
<gene>
    <name evidence="7" type="ORF">ONB1V03_LOCUS4814</name>
</gene>
<feature type="domain" description="Protein kinase" evidence="6">
    <location>
        <begin position="1"/>
        <end position="278"/>
    </location>
</feature>
<dbReference type="EMBL" id="CAJPVJ010001770">
    <property type="protein sequence ID" value="CAG2165271.1"/>
    <property type="molecule type" value="Genomic_DNA"/>
</dbReference>
<dbReference type="InterPro" id="IPR000719">
    <property type="entry name" value="Prot_kinase_dom"/>
</dbReference>
<dbReference type="Proteomes" id="UP000728032">
    <property type="component" value="Unassembled WGS sequence"/>
</dbReference>
<comment type="similarity">
    <text evidence="5">Belongs to the protein kinase superfamily.</text>
</comment>
<evidence type="ECO:0000313" key="7">
    <source>
        <dbReference type="EMBL" id="CAD7644699.1"/>
    </source>
</evidence>
<keyword evidence="3 4" id="KW-0067">ATP-binding</keyword>
<dbReference type="AlphaFoldDB" id="A0A7R9QH61"/>
<sequence>CSEIGKGSYGICYAGLDVSTGQKIAIKVDPKKTKSSSLLYEIKIYRQYLKRIDAHTPHIPALFWAGTDPRMGHVMVMELMGPNLDKLFEYCHRKFTLKTILMIAVQVVDIMESVHRLGLIHQDIKPENFLMGGAGSRAKRIHIIDFGLAKPFIDRRTDRHIEFQVGAGMTGTPRYCSVNANRGYEQSRRDDMEAVAYMLAYFHLGSLPWQGLRHRAGPGCRRVHKNQVILAVKDSVSVRELFEGLAPVFVDYLSASKQLAFTEKPDYSQWTDRFGQLLDELDYKYDWDAFYGSDAGADQFLTHEVLV</sequence>
<dbReference type="Gene3D" id="1.10.510.10">
    <property type="entry name" value="Transferase(Phosphotransferase) domain 1"/>
    <property type="match status" value="1"/>
</dbReference>
<keyword evidence="5" id="KW-0808">Transferase</keyword>
<evidence type="ECO:0000313" key="8">
    <source>
        <dbReference type="Proteomes" id="UP000728032"/>
    </source>
</evidence>
<proteinExistence type="inferred from homology"/>
<dbReference type="PROSITE" id="PS00107">
    <property type="entry name" value="PROTEIN_KINASE_ATP"/>
    <property type="match status" value="1"/>
</dbReference>
<reference evidence="7" key="1">
    <citation type="submission" date="2020-11" db="EMBL/GenBank/DDBJ databases">
        <authorList>
            <person name="Tran Van P."/>
        </authorList>
    </citation>
    <scope>NUCLEOTIDE SEQUENCE</scope>
</reference>
<feature type="binding site" evidence="4">
    <location>
        <position position="27"/>
    </location>
    <ligand>
        <name>ATP</name>
        <dbReference type="ChEBI" id="CHEBI:30616"/>
    </ligand>
</feature>
<dbReference type="GO" id="GO:0005524">
    <property type="term" value="F:ATP binding"/>
    <property type="evidence" value="ECO:0007669"/>
    <property type="project" value="UniProtKB-UniRule"/>
</dbReference>
<evidence type="ECO:0000256" key="4">
    <source>
        <dbReference type="PROSITE-ProRule" id="PRU10141"/>
    </source>
</evidence>
<evidence type="ECO:0000259" key="6">
    <source>
        <dbReference type="PROSITE" id="PS50011"/>
    </source>
</evidence>
<dbReference type="EMBL" id="OC916595">
    <property type="protein sequence ID" value="CAD7644699.1"/>
    <property type="molecule type" value="Genomic_DNA"/>
</dbReference>
<keyword evidence="8" id="KW-1185">Reference proteome</keyword>
<dbReference type="InterPro" id="IPR017441">
    <property type="entry name" value="Protein_kinase_ATP_BS"/>
</dbReference>
<name>A0A7R9QH61_9ACAR</name>
<dbReference type="PANTHER" id="PTHR11909">
    <property type="entry name" value="CASEIN KINASE-RELATED"/>
    <property type="match status" value="1"/>
</dbReference>
<dbReference type="OrthoDB" id="6504722at2759"/>
<evidence type="ECO:0000256" key="3">
    <source>
        <dbReference type="ARBA" id="ARBA00022840"/>
    </source>
</evidence>
<dbReference type="InterPro" id="IPR050235">
    <property type="entry name" value="CK1_Ser-Thr_kinase"/>
</dbReference>
<dbReference type="SMART" id="SM00220">
    <property type="entry name" value="S_TKc"/>
    <property type="match status" value="1"/>
</dbReference>
<dbReference type="InterPro" id="IPR008271">
    <property type="entry name" value="Ser/Thr_kinase_AS"/>
</dbReference>
<evidence type="ECO:0000256" key="1">
    <source>
        <dbReference type="ARBA" id="ARBA00012513"/>
    </source>
</evidence>
<evidence type="ECO:0000256" key="2">
    <source>
        <dbReference type="ARBA" id="ARBA00022741"/>
    </source>
</evidence>
<keyword evidence="5" id="KW-0418">Kinase</keyword>
<feature type="non-terminal residue" evidence="7">
    <location>
        <position position="1"/>
    </location>
</feature>
<dbReference type="SUPFAM" id="SSF56112">
    <property type="entry name" value="Protein kinase-like (PK-like)"/>
    <property type="match status" value="1"/>
</dbReference>
<dbReference type="GO" id="GO:0004674">
    <property type="term" value="F:protein serine/threonine kinase activity"/>
    <property type="evidence" value="ECO:0007669"/>
    <property type="project" value="UniProtKB-KW"/>
</dbReference>